<evidence type="ECO:0000256" key="8">
    <source>
        <dbReference type="SAM" id="MobiDB-lite"/>
    </source>
</evidence>
<protein>
    <recommendedName>
        <fullName evidence="9">G-patch domain-containing protein</fullName>
    </recommendedName>
</protein>
<feature type="region of interest" description="Disordered" evidence="8">
    <location>
        <begin position="227"/>
        <end position="254"/>
    </location>
</feature>
<dbReference type="InterPro" id="IPR024933">
    <property type="entry name" value="TFP11"/>
</dbReference>
<dbReference type="GO" id="GO:0000390">
    <property type="term" value="P:spliceosomal complex disassembly"/>
    <property type="evidence" value="ECO:0007669"/>
    <property type="project" value="InterPro"/>
</dbReference>
<feature type="domain" description="G-patch" evidence="9">
    <location>
        <begin position="171"/>
        <end position="217"/>
    </location>
</feature>
<dbReference type="InterPro" id="IPR022159">
    <property type="entry name" value="STIP/TFIP11_N"/>
</dbReference>
<dbReference type="InterPro" id="IPR000467">
    <property type="entry name" value="G_patch_dom"/>
</dbReference>
<feature type="compositionally biased region" description="Basic and acidic residues" evidence="8">
    <location>
        <begin position="89"/>
        <end position="100"/>
    </location>
</feature>
<evidence type="ECO:0000256" key="3">
    <source>
        <dbReference type="ARBA" id="ARBA00022664"/>
    </source>
</evidence>
<reference evidence="11" key="1">
    <citation type="submission" date="2013-09" db="EMBL/GenBank/DDBJ databases">
        <title>The Genome Sequence of Anopheles maculatus species B.</title>
        <authorList>
            <consortium name="The Broad Institute Genomics Platform"/>
            <person name="Neafsey D.E."/>
            <person name="Besansky N."/>
            <person name="Howell P."/>
            <person name="Walton C."/>
            <person name="Young S.K."/>
            <person name="Zeng Q."/>
            <person name="Gargeya S."/>
            <person name="Fitzgerald M."/>
            <person name="Haas B."/>
            <person name="Abouelleil A."/>
            <person name="Allen A.W."/>
            <person name="Alvarado L."/>
            <person name="Arachchi H.M."/>
            <person name="Berlin A.M."/>
            <person name="Chapman S.B."/>
            <person name="Gainer-Dewar J."/>
            <person name="Goldberg J."/>
            <person name="Griggs A."/>
            <person name="Gujja S."/>
            <person name="Hansen M."/>
            <person name="Howarth C."/>
            <person name="Imamovic A."/>
            <person name="Ireland A."/>
            <person name="Larimer J."/>
            <person name="McCowan C."/>
            <person name="Murphy C."/>
            <person name="Pearson M."/>
            <person name="Poon T.W."/>
            <person name="Priest M."/>
            <person name="Roberts A."/>
            <person name="Saif S."/>
            <person name="Shea T."/>
            <person name="Sisk P."/>
            <person name="Sykes S."/>
            <person name="Wortman J."/>
            <person name="Nusbaum C."/>
            <person name="Birren B."/>
        </authorList>
    </citation>
    <scope>NUCLEOTIDE SEQUENCE [LARGE SCALE GENOMIC DNA]</scope>
    <source>
        <strain evidence="11">maculatus3</strain>
    </source>
</reference>
<accession>A0A182SHH9</accession>
<feature type="compositionally biased region" description="Basic residues" evidence="8">
    <location>
        <begin position="59"/>
        <end position="68"/>
    </location>
</feature>
<feature type="compositionally biased region" description="Acidic residues" evidence="8">
    <location>
        <begin position="40"/>
        <end position="50"/>
    </location>
</feature>
<dbReference type="PANTHER" id="PTHR23329">
    <property type="entry name" value="TUFTELIN-INTERACTING PROTEIN 11-RELATED"/>
    <property type="match status" value="1"/>
</dbReference>
<dbReference type="AlphaFoldDB" id="A0A182SHH9"/>
<organism evidence="10 11">
    <name type="scientific">Anopheles maculatus</name>
    <dbReference type="NCBI Taxonomy" id="74869"/>
    <lineage>
        <taxon>Eukaryota</taxon>
        <taxon>Metazoa</taxon>
        <taxon>Ecdysozoa</taxon>
        <taxon>Arthropoda</taxon>
        <taxon>Hexapoda</taxon>
        <taxon>Insecta</taxon>
        <taxon>Pterygota</taxon>
        <taxon>Neoptera</taxon>
        <taxon>Endopterygota</taxon>
        <taxon>Diptera</taxon>
        <taxon>Nematocera</taxon>
        <taxon>Culicoidea</taxon>
        <taxon>Culicidae</taxon>
        <taxon>Anophelinae</taxon>
        <taxon>Anopheles</taxon>
        <taxon>Anopheles maculatus group</taxon>
    </lineage>
</organism>
<evidence type="ECO:0000256" key="4">
    <source>
        <dbReference type="ARBA" id="ARBA00022728"/>
    </source>
</evidence>
<dbReference type="PANTHER" id="PTHR23329:SF1">
    <property type="entry name" value="TUFTELIN-INTERACTING PROTEIN 11"/>
    <property type="match status" value="1"/>
</dbReference>
<evidence type="ECO:0000313" key="11">
    <source>
        <dbReference type="Proteomes" id="UP000075901"/>
    </source>
</evidence>
<evidence type="ECO:0000256" key="1">
    <source>
        <dbReference type="ARBA" id="ARBA00004123"/>
    </source>
</evidence>
<evidence type="ECO:0000259" key="9">
    <source>
        <dbReference type="PROSITE" id="PS50174"/>
    </source>
</evidence>
<keyword evidence="6 7" id="KW-0539">Nucleus</keyword>
<evidence type="ECO:0000256" key="5">
    <source>
        <dbReference type="ARBA" id="ARBA00023187"/>
    </source>
</evidence>
<dbReference type="PIRSF" id="PIRSF017706">
    <property type="entry name" value="TFIP11"/>
    <property type="match status" value="1"/>
</dbReference>
<keyword evidence="4 7" id="KW-0747">Spliceosome</keyword>
<evidence type="ECO:0000256" key="6">
    <source>
        <dbReference type="ARBA" id="ARBA00023242"/>
    </source>
</evidence>
<keyword evidence="11" id="KW-1185">Reference proteome</keyword>
<dbReference type="GO" id="GO:0003676">
    <property type="term" value="F:nucleic acid binding"/>
    <property type="evidence" value="ECO:0007669"/>
    <property type="project" value="InterPro"/>
</dbReference>
<comment type="subcellular location">
    <subcellularLocation>
        <location evidence="1 7">Nucleus</location>
    </subcellularLocation>
</comment>
<dbReference type="Pfam" id="PF07842">
    <property type="entry name" value="GCFC"/>
    <property type="match status" value="1"/>
</dbReference>
<evidence type="ECO:0000256" key="7">
    <source>
        <dbReference type="PIRNR" id="PIRNR017706"/>
    </source>
</evidence>
<name>A0A182SHH9_9DIPT</name>
<feature type="region of interest" description="Disordered" evidence="8">
    <location>
        <begin position="1"/>
        <end position="161"/>
    </location>
</feature>
<feature type="compositionally biased region" description="Basic and acidic residues" evidence="8">
    <location>
        <begin position="227"/>
        <end position="236"/>
    </location>
</feature>
<proteinExistence type="inferred from homology"/>
<keyword evidence="5 7" id="KW-0508">mRNA splicing</keyword>
<keyword evidence="3 7" id="KW-0507">mRNA processing</keyword>
<dbReference type="InterPro" id="IPR022783">
    <property type="entry name" value="GCFC_dom"/>
</dbReference>
<dbReference type="Proteomes" id="UP000075901">
    <property type="component" value="Unassembled WGS sequence"/>
</dbReference>
<dbReference type="PROSITE" id="PS50174">
    <property type="entry name" value="G_PATCH"/>
    <property type="match status" value="1"/>
</dbReference>
<dbReference type="GO" id="GO:0071008">
    <property type="term" value="C:U2-type post-mRNA release spliceosomal complex"/>
    <property type="evidence" value="ECO:0007669"/>
    <property type="project" value="TreeGrafter"/>
</dbReference>
<evidence type="ECO:0000313" key="10">
    <source>
        <dbReference type="EnsemblMetazoa" id="AMAM006901-PA"/>
    </source>
</evidence>
<comment type="similarity">
    <text evidence="2 7">Belongs to the TFP11/STIP family.</text>
</comment>
<dbReference type="EnsemblMetazoa" id="AMAM006901-RA">
    <property type="protein sequence ID" value="AMAM006901-PA"/>
    <property type="gene ID" value="AMAM006901"/>
</dbReference>
<feature type="compositionally biased region" description="Acidic residues" evidence="8">
    <location>
        <begin position="101"/>
        <end position="111"/>
    </location>
</feature>
<dbReference type="InterPro" id="IPR045211">
    <property type="entry name" value="TFP11/STIP/Ntr1"/>
</dbReference>
<dbReference type="VEuPathDB" id="VectorBase:AMAM006901"/>
<evidence type="ECO:0000256" key="2">
    <source>
        <dbReference type="ARBA" id="ARBA00010900"/>
    </source>
</evidence>
<reference evidence="10" key="2">
    <citation type="submission" date="2020-05" db="UniProtKB">
        <authorList>
            <consortium name="EnsemblMetazoa"/>
        </authorList>
    </citation>
    <scope>IDENTIFICATION</scope>
    <source>
        <strain evidence="10">maculatus3</strain>
    </source>
</reference>
<dbReference type="Pfam" id="PF12457">
    <property type="entry name" value="TIP_N"/>
    <property type="match status" value="1"/>
</dbReference>
<dbReference type="SMART" id="SM00443">
    <property type="entry name" value="G_patch"/>
    <property type="match status" value="1"/>
</dbReference>
<feature type="compositionally biased region" description="Acidic residues" evidence="8">
    <location>
        <begin position="1"/>
        <end position="18"/>
    </location>
</feature>
<dbReference type="Pfam" id="PF01585">
    <property type="entry name" value="G-patch"/>
    <property type="match status" value="1"/>
</dbReference>
<sequence length="854" mass="95327">MDDEEYERFEITDYDLDNEFNPNRGRRRPTKHQQIYGIWADDDSENDGDEGTSTGGGGGRRKGRPGGKKPKDYSAPIGFIAGGIQQSGKKPDPANERKPSDEDDDDGDEDDSRPRFGTKAKPSGSNTSSESEDDKPPVHDMRSMAGFRTFSSVPPMAAKGGKNMANWEQHTRGIGAKLLLQMGYQPGKGLGKDLQGISAPIEAHLRKGRGAIGAYGPEKKTVVADAKLKQKQDESKALPAGSAEEESGQWRKDGKQGKSRYFYKSVEDVIEKGKKSTMATYAPFDKTASKLSQVTVIDMTGPEKRVLSGYHAIGQAKVIDEELYEPGLAGPKATAKEITHFALPELMHNLNLMVEYCEQDIIAIDKQRCEAKDREEQLLHEKQNLIRISELEKDYLHTLDGALELVRALVEPVGDAIELEECERIFVRLYADYPAECKEFGLSDLAAGVVAPLIAARLKEWTPFSEPTRHLDVFKRWKSILATTNATDSNRSSSNSLLDPYSAVVWTGVVPSIRAAANEWNPRVHQPMIALLDAWAPLLPAWILDNVLEQIVLAKLSAAVIEWDPLTDTVPIHCWIHPWTELLGPKMEGNVYPAIREKLARALKAWHPEDRSARAMLTPWKGVFAEEDLQVFLAKNIIPKLELRLTELIINPLQQDLELFNQVWEWNELISPLQMATILDKYFFPKWLQTLVIWLNQSPNFDQVSRWYQGWKAQFTDDVVRHPNVKECFRKALELMQRSIGMGSGVAGVASSSSSPPIMIEPIPPPPKPPIPMDISLDTQTPTLEFKELVSQKCAERGIIFAPMPGRRELGKQVYRVGKLFCYIDRSVCIISPDGGVSWTPISLSALLERAVSG</sequence>